<dbReference type="Pfam" id="PF12674">
    <property type="entry name" value="Zn_ribbon_2"/>
    <property type="match status" value="1"/>
</dbReference>
<dbReference type="AlphaFoldDB" id="A0A2P8F6S0"/>
<sequence>MKNMCQSCDMPLKQDPAGGGTEADGTKSQKYCSYCYEKGAFHQPDISATEMQAFCKDKLIEMGQPRILAWLYTRGIPRLERWRA</sequence>
<comment type="caution">
    <text evidence="3">The sequence shown here is derived from an EMBL/GenBank/DDBJ whole genome shotgun (WGS) entry which is preliminary data.</text>
</comment>
<gene>
    <name evidence="3" type="ORF">CLV88_11867</name>
</gene>
<protein>
    <submittedName>
        <fullName evidence="3">Putative zinc ribbon protein</fullName>
    </submittedName>
</protein>
<evidence type="ECO:0000313" key="3">
    <source>
        <dbReference type="EMBL" id="PSL17392.1"/>
    </source>
</evidence>
<evidence type="ECO:0000259" key="2">
    <source>
        <dbReference type="Pfam" id="PF12674"/>
    </source>
</evidence>
<keyword evidence="4" id="KW-1185">Reference proteome</keyword>
<dbReference type="Proteomes" id="UP000240418">
    <property type="component" value="Unassembled WGS sequence"/>
</dbReference>
<feature type="domain" description="Putative zinc ribbon" evidence="2">
    <location>
        <begin position="4"/>
        <end position="83"/>
    </location>
</feature>
<proteinExistence type="predicted"/>
<dbReference type="InterPro" id="IPR025868">
    <property type="entry name" value="Zn_ribbon_dom_put"/>
</dbReference>
<reference evidence="3 4" key="1">
    <citation type="submission" date="2018-03" db="EMBL/GenBank/DDBJ databases">
        <title>Genomic Encyclopedia of Archaeal and Bacterial Type Strains, Phase II (KMG-II): from individual species to whole genera.</title>
        <authorList>
            <person name="Goeker M."/>
        </authorList>
    </citation>
    <scope>NUCLEOTIDE SEQUENCE [LARGE SCALE GENOMIC DNA]</scope>
    <source>
        <strain evidence="3 4">DSM 100673</strain>
    </source>
</reference>
<organism evidence="3 4">
    <name type="scientific">Shimia abyssi</name>
    <dbReference type="NCBI Taxonomy" id="1662395"/>
    <lineage>
        <taxon>Bacteria</taxon>
        <taxon>Pseudomonadati</taxon>
        <taxon>Pseudomonadota</taxon>
        <taxon>Alphaproteobacteria</taxon>
        <taxon>Rhodobacterales</taxon>
        <taxon>Roseobacteraceae</taxon>
    </lineage>
</organism>
<feature type="region of interest" description="Disordered" evidence="1">
    <location>
        <begin position="1"/>
        <end position="26"/>
    </location>
</feature>
<evidence type="ECO:0000256" key="1">
    <source>
        <dbReference type="SAM" id="MobiDB-lite"/>
    </source>
</evidence>
<evidence type="ECO:0000313" key="4">
    <source>
        <dbReference type="Proteomes" id="UP000240418"/>
    </source>
</evidence>
<dbReference type="EMBL" id="PYGJ01000018">
    <property type="protein sequence ID" value="PSL17392.1"/>
    <property type="molecule type" value="Genomic_DNA"/>
</dbReference>
<name>A0A2P8F6S0_9RHOB</name>
<accession>A0A2P8F6S0</accession>